<evidence type="ECO:0000256" key="1">
    <source>
        <dbReference type="ARBA" id="ARBA00004245"/>
    </source>
</evidence>
<dbReference type="PROSITE" id="PS51842">
    <property type="entry name" value="IF_ROD_2"/>
    <property type="match status" value="1"/>
</dbReference>
<dbReference type="GO" id="GO:0099184">
    <property type="term" value="F:structural constituent of postsynaptic intermediate filament cytoskeleton"/>
    <property type="evidence" value="ECO:0007669"/>
    <property type="project" value="TreeGrafter"/>
</dbReference>
<dbReference type="AlphaFoldDB" id="A0A2R8ZLV3"/>
<keyword evidence="8" id="KW-0966">Cell projection</keyword>
<dbReference type="PANTHER" id="PTHR23214:SF1">
    <property type="entry name" value="NEUROFILAMENT HEAVY POLYPEPTIDE"/>
    <property type="match status" value="1"/>
</dbReference>
<feature type="coiled-coil region" evidence="11">
    <location>
        <begin position="158"/>
        <end position="185"/>
    </location>
</feature>
<dbReference type="Ensembl" id="ENSPPAT00000026394.1">
    <property type="protein sequence ID" value="ENSPPAP00000005933.1"/>
    <property type="gene ID" value="ENSPPAG00000023973.1"/>
</dbReference>
<feature type="signal peptide" evidence="13">
    <location>
        <begin position="1"/>
        <end position="22"/>
    </location>
</feature>
<dbReference type="Pfam" id="PF00038">
    <property type="entry name" value="Filament"/>
    <property type="match status" value="1"/>
</dbReference>
<evidence type="ECO:0000256" key="7">
    <source>
        <dbReference type="ARBA" id="ARBA00023212"/>
    </source>
</evidence>
<comment type="subcellular location">
    <subcellularLocation>
        <location evidence="2">Cell projection</location>
        <location evidence="2">Axon</location>
    </subcellularLocation>
    <subcellularLocation>
        <location evidence="1">Cytoplasm</location>
        <location evidence="1">Cytoskeleton</location>
    </subcellularLocation>
</comment>
<proteinExistence type="inferred from homology"/>
<evidence type="ECO:0000313" key="16">
    <source>
        <dbReference type="Proteomes" id="UP000240080"/>
    </source>
</evidence>
<dbReference type="Gene3D" id="1.20.5.170">
    <property type="match status" value="2"/>
</dbReference>
<evidence type="ECO:0000256" key="5">
    <source>
        <dbReference type="ARBA" id="ARBA00022754"/>
    </source>
</evidence>
<dbReference type="STRING" id="9597.ENSPPAP00000005933"/>
<keyword evidence="5 10" id="KW-0403">Intermediate filament</keyword>
<evidence type="ECO:0000256" key="12">
    <source>
        <dbReference type="SAM" id="MobiDB-lite"/>
    </source>
</evidence>
<dbReference type="EMBL" id="AJFE02091156">
    <property type="status" value="NOT_ANNOTATED_CDS"/>
    <property type="molecule type" value="Genomic_DNA"/>
</dbReference>
<evidence type="ECO:0000259" key="14">
    <source>
        <dbReference type="PROSITE" id="PS51842"/>
    </source>
</evidence>
<feature type="domain" description="IF rod" evidence="14">
    <location>
        <begin position="96"/>
        <end position="348"/>
    </location>
</feature>
<protein>
    <recommendedName>
        <fullName evidence="14">IF rod domain-containing protein</fullName>
    </recommendedName>
</protein>
<evidence type="ECO:0000256" key="11">
    <source>
        <dbReference type="SAM" id="Coils"/>
    </source>
</evidence>
<name>A0A2R8ZLV3_PANPA</name>
<dbReference type="SMART" id="SM01391">
    <property type="entry name" value="Filament"/>
    <property type="match status" value="1"/>
</dbReference>
<feature type="coiled-coil region" evidence="11">
    <location>
        <begin position="273"/>
        <end position="325"/>
    </location>
</feature>
<evidence type="ECO:0000256" key="2">
    <source>
        <dbReference type="ARBA" id="ARBA00004489"/>
    </source>
</evidence>
<evidence type="ECO:0000256" key="3">
    <source>
        <dbReference type="ARBA" id="ARBA00022490"/>
    </source>
</evidence>
<feature type="compositionally biased region" description="Low complexity" evidence="12">
    <location>
        <begin position="447"/>
        <end position="457"/>
    </location>
</feature>
<keyword evidence="3" id="KW-0963">Cytoplasm</keyword>
<feature type="region of interest" description="Disordered" evidence="12">
    <location>
        <begin position="383"/>
        <end position="457"/>
    </location>
</feature>
<feature type="compositionally biased region" description="Acidic residues" evidence="12">
    <location>
        <begin position="386"/>
        <end position="396"/>
    </location>
</feature>
<evidence type="ECO:0000256" key="4">
    <source>
        <dbReference type="ARBA" id="ARBA00022553"/>
    </source>
</evidence>
<evidence type="ECO:0000256" key="6">
    <source>
        <dbReference type="ARBA" id="ARBA00023054"/>
    </source>
</evidence>
<evidence type="ECO:0000256" key="13">
    <source>
        <dbReference type="SAM" id="SignalP"/>
    </source>
</evidence>
<dbReference type="PROSITE" id="PS00226">
    <property type="entry name" value="IF_ROD_1"/>
    <property type="match status" value="1"/>
</dbReference>
<feature type="chain" id="PRO_5015327788" description="IF rod domain-containing protein" evidence="13">
    <location>
        <begin position="23"/>
        <end position="457"/>
    </location>
</feature>
<reference evidence="15 16" key="1">
    <citation type="journal article" date="2012" name="Nature">
        <title>The bonobo genome compared with the chimpanzee and human genomes.</title>
        <authorList>
            <person name="Prufer K."/>
            <person name="Munch K."/>
            <person name="Hellmann I."/>
            <person name="Akagi K."/>
            <person name="Miller J.R."/>
            <person name="Walenz B."/>
            <person name="Koren S."/>
            <person name="Sutton G."/>
            <person name="Kodira C."/>
            <person name="Winer R."/>
            <person name="Knight J.R."/>
            <person name="Mullikin J.C."/>
            <person name="Meader S.J."/>
            <person name="Ponting C.P."/>
            <person name="Lunter G."/>
            <person name="Higashino S."/>
            <person name="Hobolth A."/>
            <person name="Dutheil J."/>
            <person name="Karakoc E."/>
            <person name="Alkan C."/>
            <person name="Sajjadian S."/>
            <person name="Catacchio C.R."/>
            <person name="Ventura M."/>
            <person name="Marques-Bonet T."/>
            <person name="Eichler E.E."/>
            <person name="Andre C."/>
            <person name="Atencia R."/>
            <person name="Mugisha L."/>
            <person name="Junhold J."/>
            <person name="Patterson N."/>
            <person name="Siebauer M."/>
            <person name="Good J.M."/>
            <person name="Fischer A."/>
            <person name="Ptak S.E."/>
            <person name="Lachmann M."/>
            <person name="Symer D.E."/>
            <person name="Mailund T."/>
            <person name="Schierup M.H."/>
            <person name="Andres A.M."/>
            <person name="Kelso J."/>
            <person name="Paabo S."/>
        </authorList>
    </citation>
    <scope>NUCLEOTIDE SEQUENCE [LARGE SCALE GENOMIC DNA]</scope>
</reference>
<dbReference type="Bgee" id="ENSPPAG00000023973">
    <property type="expression patterns" value="Expressed in prefrontal cortex"/>
</dbReference>
<dbReference type="Proteomes" id="UP000240080">
    <property type="component" value="Chromosome 20"/>
</dbReference>
<organism evidence="15 16">
    <name type="scientific">Pan paniscus</name>
    <name type="common">Pygmy chimpanzee</name>
    <name type="synonym">Bonobo</name>
    <dbReference type="NCBI Taxonomy" id="9597"/>
    <lineage>
        <taxon>Eukaryota</taxon>
        <taxon>Metazoa</taxon>
        <taxon>Chordata</taxon>
        <taxon>Craniata</taxon>
        <taxon>Vertebrata</taxon>
        <taxon>Euteleostomi</taxon>
        <taxon>Mammalia</taxon>
        <taxon>Eutheria</taxon>
        <taxon>Euarchontoglires</taxon>
        <taxon>Primates</taxon>
        <taxon>Haplorrhini</taxon>
        <taxon>Catarrhini</taxon>
        <taxon>Hominidae</taxon>
        <taxon>Pan</taxon>
    </lineage>
</organism>
<comment type="similarity">
    <text evidence="10">Belongs to the intermediate filament family.</text>
</comment>
<evidence type="ECO:0000256" key="9">
    <source>
        <dbReference type="ARBA" id="ARBA00046768"/>
    </source>
</evidence>
<dbReference type="GO" id="GO:0030424">
    <property type="term" value="C:axon"/>
    <property type="evidence" value="ECO:0007669"/>
    <property type="project" value="UniProtKB-SubCell"/>
</dbReference>
<keyword evidence="7" id="KW-0206">Cytoskeleton</keyword>
<dbReference type="GO" id="GO:0061564">
    <property type="term" value="P:axon development"/>
    <property type="evidence" value="ECO:0007669"/>
    <property type="project" value="TreeGrafter"/>
</dbReference>
<dbReference type="SUPFAM" id="SSF64593">
    <property type="entry name" value="Intermediate filament protein, coiled coil region"/>
    <property type="match status" value="2"/>
</dbReference>
<dbReference type="GO" id="GO:0005883">
    <property type="term" value="C:neurofilament"/>
    <property type="evidence" value="ECO:0007669"/>
    <property type="project" value="TreeGrafter"/>
</dbReference>
<comment type="subunit">
    <text evidence="9">Forms heterodimers with NEFL; which can further hetero-oligomerize (in vitro). Forms heterodimers with INA (in vitro).</text>
</comment>
<reference evidence="15" key="3">
    <citation type="submission" date="2025-09" db="UniProtKB">
        <authorList>
            <consortium name="Ensembl"/>
        </authorList>
    </citation>
    <scope>IDENTIFICATION</scope>
</reference>
<feature type="compositionally biased region" description="Basic and acidic residues" evidence="12">
    <location>
        <begin position="422"/>
        <end position="445"/>
    </location>
</feature>
<dbReference type="GeneTree" id="ENSGT00940000161893"/>
<dbReference type="GO" id="GO:0045110">
    <property type="term" value="P:intermediate filament bundle assembly"/>
    <property type="evidence" value="ECO:0007669"/>
    <property type="project" value="TreeGrafter"/>
</dbReference>
<keyword evidence="13" id="KW-0732">Signal</keyword>
<keyword evidence="4" id="KW-0597">Phosphoprotein</keyword>
<evidence type="ECO:0000256" key="10">
    <source>
        <dbReference type="RuleBase" id="RU000685"/>
    </source>
</evidence>
<sequence>MSFRSADALLGALFLPLHGGGSLHYALAPKSGTGGTRSAAGSSSGFHSWTWTSVSSVSASPSRFCGAGATSSTDSLDTLSNQPEGCVVAAATTSSEEEQLQAPTDRFVGYIDKERQLEAHNRSLEGEEAALQQQQVGRELRLEQEHLLEDITHVCQRLDNEVWQREEAEAARVELQKKVQALQEECGYLSRHYQEEQVVELLGQTQGCGAAQVQAELRNALKCDVTSALSEIEHAAVRGVVLSEAGLTLEAAKVNIDAMCSASEEITEYWRQLQARTTELEALKSTKDSLERQRSELEDRHQANIASYEEVIQQLDAELRTTKWEMIMALDIEIAAYRKLLEGEECRTSFGPIPFWLPEGLPKIPSVSTHIKVKSEEKIKVMEETQVTEEVTEEEEKEAREEEGKEEEEEETKSPPTEEATSPEKEAKSPVNEEAKSPEKEEAKSQPRSSSPRRPSP</sequence>
<reference evidence="15" key="2">
    <citation type="submission" date="2025-08" db="UniProtKB">
        <authorList>
            <consortium name="Ensembl"/>
        </authorList>
    </citation>
    <scope>IDENTIFICATION</scope>
</reference>
<dbReference type="PANTHER" id="PTHR23214">
    <property type="entry name" value="NEUROFILAMENT TRIPLET H PROTEIN"/>
    <property type="match status" value="1"/>
</dbReference>
<accession>A0A2R8ZLV3</accession>
<keyword evidence="16" id="KW-1185">Reference proteome</keyword>
<evidence type="ECO:0000313" key="15">
    <source>
        <dbReference type="Ensembl" id="ENSPPAP00000005933.1"/>
    </source>
</evidence>
<keyword evidence="6 11" id="KW-0175">Coiled coil</keyword>
<dbReference type="InterPro" id="IPR039008">
    <property type="entry name" value="IF_rod_dom"/>
</dbReference>
<dbReference type="InterPro" id="IPR018039">
    <property type="entry name" value="IF_conserved"/>
</dbReference>
<evidence type="ECO:0000256" key="8">
    <source>
        <dbReference type="ARBA" id="ARBA00023273"/>
    </source>
</evidence>
<dbReference type="OMA" id="EEITEYW"/>